<protein>
    <submittedName>
        <fullName evidence="2">Membrane-associated protein, putative</fullName>
    </submittedName>
</protein>
<evidence type="ECO:0000313" key="2">
    <source>
        <dbReference type="EMBL" id="CUG89159.1"/>
    </source>
</evidence>
<feature type="transmembrane region" description="Helical" evidence="1">
    <location>
        <begin position="93"/>
        <end position="115"/>
    </location>
</feature>
<keyword evidence="1" id="KW-0472">Membrane</keyword>
<feature type="transmembrane region" description="Helical" evidence="1">
    <location>
        <begin position="6"/>
        <end position="26"/>
    </location>
</feature>
<accession>A0A0S4JC98</accession>
<dbReference type="Pfam" id="PF04420">
    <property type="entry name" value="CHD5"/>
    <property type="match status" value="1"/>
</dbReference>
<name>A0A0S4JC98_BODSA</name>
<dbReference type="Proteomes" id="UP000051952">
    <property type="component" value="Unassembled WGS sequence"/>
</dbReference>
<dbReference type="AlphaFoldDB" id="A0A0S4JC98"/>
<dbReference type="EMBL" id="CYKH01001710">
    <property type="protein sequence ID" value="CUG89159.1"/>
    <property type="molecule type" value="Genomic_DNA"/>
</dbReference>
<keyword evidence="3" id="KW-1185">Reference proteome</keyword>
<dbReference type="GO" id="GO:0071816">
    <property type="term" value="P:tail-anchored membrane protein insertion into ER membrane"/>
    <property type="evidence" value="ECO:0007669"/>
    <property type="project" value="InterPro"/>
</dbReference>
<gene>
    <name evidence="2" type="ORF">BSAL_19620</name>
</gene>
<keyword evidence="1" id="KW-0812">Transmembrane</keyword>
<evidence type="ECO:0000313" key="3">
    <source>
        <dbReference type="Proteomes" id="UP000051952"/>
    </source>
</evidence>
<evidence type="ECO:0000256" key="1">
    <source>
        <dbReference type="SAM" id="Phobius"/>
    </source>
</evidence>
<sequence>MPSEDVIALALLLMTVVGQLVATRWVSSIPQMFRRKEWLLERKIGKHKKEMETLNAVSSFAAYSKSQRELAKLEKEHEAAVSSRRQQPLVIRYAPYLVAVVAQCGFILPVIKLYGTKELVMVPNYLAFGFFRLVAFGDDTTAAIWRLASLPLSAVMEVGESRASSPYANVALGDEWLRSIGVLPWCLLCYVAWWHVRTSLWRS</sequence>
<keyword evidence="1" id="KW-1133">Transmembrane helix</keyword>
<dbReference type="InterPro" id="IPR028945">
    <property type="entry name" value="Get1"/>
</dbReference>
<organism evidence="2 3">
    <name type="scientific">Bodo saltans</name>
    <name type="common">Flagellated protozoan</name>
    <dbReference type="NCBI Taxonomy" id="75058"/>
    <lineage>
        <taxon>Eukaryota</taxon>
        <taxon>Discoba</taxon>
        <taxon>Euglenozoa</taxon>
        <taxon>Kinetoplastea</taxon>
        <taxon>Metakinetoplastina</taxon>
        <taxon>Eubodonida</taxon>
        <taxon>Bodonidae</taxon>
        <taxon>Bodo</taxon>
    </lineage>
</organism>
<proteinExistence type="predicted"/>
<feature type="transmembrane region" description="Helical" evidence="1">
    <location>
        <begin position="176"/>
        <end position="196"/>
    </location>
</feature>
<reference evidence="3" key="1">
    <citation type="submission" date="2015-09" db="EMBL/GenBank/DDBJ databases">
        <authorList>
            <consortium name="Pathogen Informatics"/>
        </authorList>
    </citation>
    <scope>NUCLEOTIDE SEQUENCE [LARGE SCALE GENOMIC DNA]</scope>
    <source>
        <strain evidence="3">Lake Konstanz</strain>
    </source>
</reference>
<dbReference type="VEuPathDB" id="TriTrypDB:BSAL_19620"/>